<dbReference type="RefSeq" id="WP_188947641.1">
    <property type="nucleotide sequence ID" value="NZ_BMPH01000003.1"/>
</dbReference>
<proteinExistence type="predicted"/>
<evidence type="ECO:0000313" key="2">
    <source>
        <dbReference type="EMBL" id="MBP2398875.1"/>
    </source>
</evidence>
<dbReference type="Proteomes" id="UP001195422">
    <property type="component" value="Unassembled WGS sequence"/>
</dbReference>
<dbReference type="Pfam" id="PF12728">
    <property type="entry name" value="HTH_17"/>
    <property type="match status" value="1"/>
</dbReference>
<feature type="domain" description="Helix-turn-helix" evidence="1">
    <location>
        <begin position="35"/>
        <end position="88"/>
    </location>
</feature>
<dbReference type="InterPro" id="IPR010093">
    <property type="entry name" value="SinI_DNA-bd"/>
</dbReference>
<keyword evidence="3" id="KW-1185">Reference proteome</keyword>
<organism evidence="2 3">
    <name type="scientific">Glutamicibacter protophormiae</name>
    <name type="common">Brevibacterium protophormiae</name>
    <dbReference type="NCBI Taxonomy" id="37930"/>
    <lineage>
        <taxon>Bacteria</taxon>
        <taxon>Bacillati</taxon>
        <taxon>Actinomycetota</taxon>
        <taxon>Actinomycetes</taxon>
        <taxon>Micrococcales</taxon>
        <taxon>Micrococcaceae</taxon>
        <taxon>Glutamicibacter</taxon>
    </lineage>
</organism>
<dbReference type="InterPro" id="IPR041657">
    <property type="entry name" value="HTH_17"/>
</dbReference>
<gene>
    <name evidence="2" type="ORF">JOF39_001956</name>
</gene>
<accession>A0ABS4XQT2</accession>
<evidence type="ECO:0000313" key="3">
    <source>
        <dbReference type="Proteomes" id="UP001195422"/>
    </source>
</evidence>
<protein>
    <submittedName>
        <fullName evidence="2">Excisionase family DNA binding protein</fullName>
    </submittedName>
</protein>
<name>A0ABS4XQT2_GLUPR</name>
<reference evidence="2 3" key="1">
    <citation type="submission" date="2021-03" db="EMBL/GenBank/DDBJ databases">
        <title>Sequencing the genomes of 1000 actinobacteria strains.</title>
        <authorList>
            <person name="Klenk H.-P."/>
        </authorList>
    </citation>
    <scope>NUCLEOTIDE SEQUENCE [LARGE SCALE GENOMIC DNA]</scope>
    <source>
        <strain evidence="2 3">DSM 20168</strain>
    </source>
</reference>
<evidence type="ECO:0000259" key="1">
    <source>
        <dbReference type="Pfam" id="PF12728"/>
    </source>
</evidence>
<sequence length="97" mass="10247">MPSVIGFPIQGAGNCPGTIDVEPGVPVESRPVRLLYTVADTAELLSIGLSSVYDLINAGDLPKVMVGTRGKTTRIAATDIQAYIDNQRVVAESSWAM</sequence>
<dbReference type="EMBL" id="JAGIOJ010000001">
    <property type="protein sequence ID" value="MBP2398875.1"/>
    <property type="molecule type" value="Genomic_DNA"/>
</dbReference>
<dbReference type="NCBIfam" id="TIGR01764">
    <property type="entry name" value="excise"/>
    <property type="match status" value="1"/>
</dbReference>
<comment type="caution">
    <text evidence="2">The sequence shown here is derived from an EMBL/GenBank/DDBJ whole genome shotgun (WGS) entry which is preliminary data.</text>
</comment>